<accession>A0A9Q3C4H1</accession>
<feature type="region of interest" description="Disordered" evidence="1">
    <location>
        <begin position="167"/>
        <end position="194"/>
    </location>
</feature>
<sequence length="386" mass="43569">MVHTRNRSNYSIQADRCGQGRGKTRARSGKSSSRRTFLEEASVAPHSPGSVPTNFYVNSEPEIIEGNIVSAEPFPSFRNRNISVTLEKLVQSSKIRGVGNIPKPLAGAMNSYIHIKSFLVQEKTIELLGGAAHCLAKTRPEERIGNDSSFGERRPSSVYQLQTSCRGVQRQAHRTSEEEERSQEPSRKGQRQMKLQQTLTTVVENPQIGAFSSGQCLQYCQASYGIHRQGAGKDEQYFCMQIIPEIQFVKTSISVEIGQLDAKLTKITLDINDLKKNNKHSAELHKSTTSKFEIISNKCDRMESKYQVKDYEMEDLSTSNINDQLKVLKNHSSTVVDNTNQFSIHLARSDSERQKLKDEILAHVEKIHNIYEPNPHMPRQYASLTE</sequence>
<evidence type="ECO:0000313" key="2">
    <source>
        <dbReference type="EMBL" id="MBW0477019.1"/>
    </source>
</evidence>
<organism evidence="2 3">
    <name type="scientific">Austropuccinia psidii MF-1</name>
    <dbReference type="NCBI Taxonomy" id="1389203"/>
    <lineage>
        <taxon>Eukaryota</taxon>
        <taxon>Fungi</taxon>
        <taxon>Dikarya</taxon>
        <taxon>Basidiomycota</taxon>
        <taxon>Pucciniomycotina</taxon>
        <taxon>Pucciniomycetes</taxon>
        <taxon>Pucciniales</taxon>
        <taxon>Sphaerophragmiaceae</taxon>
        <taxon>Austropuccinia</taxon>
    </lineage>
</organism>
<evidence type="ECO:0000256" key="1">
    <source>
        <dbReference type="SAM" id="MobiDB-lite"/>
    </source>
</evidence>
<dbReference type="Proteomes" id="UP000765509">
    <property type="component" value="Unassembled WGS sequence"/>
</dbReference>
<protein>
    <submittedName>
        <fullName evidence="2">Uncharacterized protein</fullName>
    </submittedName>
</protein>
<comment type="caution">
    <text evidence="2">The sequence shown here is derived from an EMBL/GenBank/DDBJ whole genome shotgun (WGS) entry which is preliminary data.</text>
</comment>
<reference evidence="2" key="1">
    <citation type="submission" date="2021-03" db="EMBL/GenBank/DDBJ databases">
        <title>Draft genome sequence of rust myrtle Austropuccinia psidii MF-1, a brazilian biotype.</title>
        <authorList>
            <person name="Quecine M.C."/>
            <person name="Pachon D.M.R."/>
            <person name="Bonatelli M.L."/>
            <person name="Correr F.H."/>
            <person name="Franceschini L.M."/>
            <person name="Leite T.F."/>
            <person name="Margarido G.R.A."/>
            <person name="Almeida C.A."/>
            <person name="Ferrarezi J.A."/>
            <person name="Labate C.A."/>
        </authorList>
    </citation>
    <scope>NUCLEOTIDE SEQUENCE</scope>
    <source>
        <strain evidence="2">MF-1</strain>
    </source>
</reference>
<feature type="region of interest" description="Disordered" evidence="1">
    <location>
        <begin position="1"/>
        <end position="44"/>
    </location>
</feature>
<proteinExistence type="predicted"/>
<evidence type="ECO:0000313" key="3">
    <source>
        <dbReference type="Proteomes" id="UP000765509"/>
    </source>
</evidence>
<dbReference type="AlphaFoldDB" id="A0A9Q3C4H1"/>
<gene>
    <name evidence="2" type="ORF">O181_016734</name>
</gene>
<name>A0A9Q3C4H1_9BASI</name>
<keyword evidence="3" id="KW-1185">Reference proteome</keyword>
<dbReference type="EMBL" id="AVOT02004675">
    <property type="protein sequence ID" value="MBW0477019.1"/>
    <property type="molecule type" value="Genomic_DNA"/>
</dbReference>